<organism evidence="2 3">
    <name type="scientific">Vespula maculifrons</name>
    <name type="common">Eastern yellow jacket</name>
    <name type="synonym">Wasp</name>
    <dbReference type="NCBI Taxonomy" id="7453"/>
    <lineage>
        <taxon>Eukaryota</taxon>
        <taxon>Metazoa</taxon>
        <taxon>Ecdysozoa</taxon>
        <taxon>Arthropoda</taxon>
        <taxon>Hexapoda</taxon>
        <taxon>Insecta</taxon>
        <taxon>Pterygota</taxon>
        <taxon>Neoptera</taxon>
        <taxon>Endopterygota</taxon>
        <taxon>Hymenoptera</taxon>
        <taxon>Apocrita</taxon>
        <taxon>Aculeata</taxon>
        <taxon>Vespoidea</taxon>
        <taxon>Vespidae</taxon>
        <taxon>Vespinae</taxon>
        <taxon>Vespula</taxon>
    </lineage>
</organism>
<comment type="caution">
    <text evidence="2">The sequence shown here is derived from an EMBL/GenBank/DDBJ whole genome shotgun (WGS) entry which is preliminary data.</text>
</comment>
<proteinExistence type="predicted"/>
<evidence type="ECO:0000313" key="3">
    <source>
        <dbReference type="Proteomes" id="UP001607303"/>
    </source>
</evidence>
<evidence type="ECO:0000313" key="2">
    <source>
        <dbReference type="EMBL" id="KAL2730109.1"/>
    </source>
</evidence>
<name>A0ABD2BBP1_VESMC</name>
<feature type="compositionally biased region" description="Polar residues" evidence="1">
    <location>
        <begin position="387"/>
        <end position="401"/>
    </location>
</feature>
<accession>A0ABD2BBP1</accession>
<keyword evidence="3" id="KW-1185">Reference proteome</keyword>
<evidence type="ECO:0000256" key="1">
    <source>
        <dbReference type="SAM" id="MobiDB-lite"/>
    </source>
</evidence>
<feature type="region of interest" description="Disordered" evidence="1">
    <location>
        <begin position="376"/>
        <end position="401"/>
    </location>
</feature>
<feature type="non-terminal residue" evidence="2">
    <location>
        <position position="401"/>
    </location>
</feature>
<protein>
    <submittedName>
        <fullName evidence="2">Uncharacterized protein</fullName>
    </submittedName>
</protein>
<sequence>MLIARLVRGPPARRAREVQTGSPRGESAMRERSRPFQTRKHEFCVLLSRSFLRSFESTSHRTEVLRIVITKVYLWDSGVTETVYYVSSPKNPRCLFLESDAEIRCLRDDTVSALSLQSWPLRSHRVKCAIILVNSEQLAVIKHRKPSQVADNDTPDVLSKSSAPANDFDIAVCVGDSCLRIGGKPSSFELGNGGWKGEKGEKVHAYGTYRVYGMTVELYKDEKLMPWWAAERQARIGFCPNPQSLRALMTARHDPPGKILAIMEHATSNMQLKVNGTGSRTDPRDSKRSILEARVKTDSRDVFNETLGPSCVSLVSFREKDRGQSVCTCTILPQQVPLCLFRGNMSLALFSCGLEAFELYLSRGLVKVSELGTTKAAASPQKENHGKSQGQRWNLTSRRLL</sequence>
<dbReference type="EMBL" id="JAYRBN010000091">
    <property type="protein sequence ID" value="KAL2730109.1"/>
    <property type="molecule type" value="Genomic_DNA"/>
</dbReference>
<dbReference type="Proteomes" id="UP001607303">
    <property type="component" value="Unassembled WGS sequence"/>
</dbReference>
<dbReference type="AlphaFoldDB" id="A0ABD2BBP1"/>
<reference evidence="2 3" key="1">
    <citation type="journal article" date="2024" name="Ann. Entomol. Soc. Am.">
        <title>Genomic analyses of the southern and eastern yellowjacket wasps (Hymenoptera: Vespidae) reveal evolutionary signatures of social life.</title>
        <authorList>
            <person name="Catto M.A."/>
            <person name="Caine P.B."/>
            <person name="Orr S.E."/>
            <person name="Hunt B.G."/>
            <person name="Goodisman M.A.D."/>
        </authorList>
    </citation>
    <scope>NUCLEOTIDE SEQUENCE [LARGE SCALE GENOMIC DNA]</scope>
    <source>
        <strain evidence="2">232</strain>
        <tissue evidence="2">Head and thorax</tissue>
    </source>
</reference>
<feature type="region of interest" description="Disordered" evidence="1">
    <location>
        <begin position="8"/>
        <end position="34"/>
    </location>
</feature>
<gene>
    <name evidence="2" type="ORF">V1477_015920</name>
</gene>